<comment type="caution">
    <text evidence="2">The sequence shown here is derived from an EMBL/GenBank/DDBJ whole genome shotgun (WGS) entry which is preliminary data.</text>
</comment>
<evidence type="ECO:0000313" key="2">
    <source>
        <dbReference type="EMBL" id="CAF3748243.1"/>
    </source>
</evidence>
<dbReference type="InterPro" id="IPR046960">
    <property type="entry name" value="PPR_At4g14850-like_plant"/>
</dbReference>
<dbReference type="InterPro" id="IPR011990">
    <property type="entry name" value="TPR-like_helical_dom_sf"/>
</dbReference>
<dbReference type="AlphaFoldDB" id="A0A818Y1M3"/>
<dbReference type="InterPro" id="IPR032867">
    <property type="entry name" value="DYW_dom"/>
</dbReference>
<accession>A0A818Y1M3</accession>
<dbReference type="GO" id="GO:0003723">
    <property type="term" value="F:RNA binding"/>
    <property type="evidence" value="ECO:0007669"/>
    <property type="project" value="InterPro"/>
</dbReference>
<reference evidence="2" key="1">
    <citation type="submission" date="2021-02" db="EMBL/GenBank/DDBJ databases">
        <authorList>
            <person name="Nowell W R."/>
        </authorList>
    </citation>
    <scope>NUCLEOTIDE SEQUENCE</scope>
</reference>
<dbReference type="EMBL" id="CAJNYT010005476">
    <property type="protein sequence ID" value="CAF3748243.1"/>
    <property type="molecule type" value="Genomic_DNA"/>
</dbReference>
<proteinExistence type="predicted"/>
<evidence type="ECO:0000259" key="1">
    <source>
        <dbReference type="Pfam" id="PF14432"/>
    </source>
</evidence>
<protein>
    <recommendedName>
        <fullName evidence="1">DYW domain-containing protein</fullName>
    </recommendedName>
</protein>
<dbReference type="GO" id="GO:0009451">
    <property type="term" value="P:RNA modification"/>
    <property type="evidence" value="ECO:0007669"/>
    <property type="project" value="InterPro"/>
</dbReference>
<feature type="domain" description="DYW" evidence="1">
    <location>
        <begin position="561"/>
        <end position="651"/>
    </location>
</feature>
<evidence type="ECO:0000313" key="3">
    <source>
        <dbReference type="Proteomes" id="UP000663872"/>
    </source>
</evidence>
<dbReference type="PANTHER" id="PTHR47926">
    <property type="entry name" value="PENTATRICOPEPTIDE REPEAT-CONTAINING PROTEIN"/>
    <property type="match status" value="1"/>
</dbReference>
<dbReference type="Pfam" id="PF14432">
    <property type="entry name" value="DYW_deaminase"/>
    <property type="match status" value="1"/>
</dbReference>
<dbReference type="Proteomes" id="UP000663872">
    <property type="component" value="Unassembled WGS sequence"/>
</dbReference>
<gene>
    <name evidence="2" type="ORF">GRG538_LOCUS31245</name>
</gene>
<dbReference type="GO" id="GO:0008270">
    <property type="term" value="F:zinc ion binding"/>
    <property type="evidence" value="ECO:0007669"/>
    <property type="project" value="InterPro"/>
</dbReference>
<organism evidence="2 3">
    <name type="scientific">Rotaria socialis</name>
    <dbReference type="NCBI Taxonomy" id="392032"/>
    <lineage>
        <taxon>Eukaryota</taxon>
        <taxon>Metazoa</taxon>
        <taxon>Spiralia</taxon>
        <taxon>Gnathifera</taxon>
        <taxon>Rotifera</taxon>
        <taxon>Eurotatoria</taxon>
        <taxon>Bdelloidea</taxon>
        <taxon>Philodinida</taxon>
        <taxon>Philodinidae</taxon>
        <taxon>Rotaria</taxon>
    </lineage>
</organism>
<sequence length="652" mass="75375">MDIKFIWSDSDPTALVYYITDYVTKMSLYFHDIFALVQKSITSLKTSSNQTDTESAIEKSRKLVLHCYNTNASQQELSGVQVASYLMNWNDHYTTHKFEGLFLIQIERYLPTQLNEIRTKQKLEHSVHDVKDDDVYDNEETINGDDNNDEEHFQIQSAESDKKYVLANTRVDYQYRFEILKDICLYDFVSTLYKKKMTATDLKYLSTTAVSIEENVNQKGRPPNERYPFQKQHPQTTAYLMLKYSNLHVPILYGPQIPSRDRDETRERYSRALLTLFVPWRTVADLCDCNQTWEYALKSRQHLISTYSQKIIENIQLLHECKKNRDEHLLQVIAESQVENDAIDPKCSFLVNAFALNGMGTQAVELYREIPNNLRNHVSQICVLNECSHVGLLHEARTIFNEISSKTESTITTMVDCLSRLFMFDEAQKLIEDYEKTNTPSIVMYMFLLSGARNNRNSNLSEQIYKQMKTLFPNVKESLAAGVVLLSNIYSSLGKHEEAKTFRSNQIEELGVKVKVGLSWTEIKGHIVHLKAHDYSHPQSTEIYAKIDRLQSKAIENGFIFDSSSMARSLNENETIESVLCDHSELLVIALNLIQEPAPKFIQVVKNLRVCGHCHEFTKVIAKIELCDIVVRDANRIHHFYPNGQCSCQDHF</sequence>
<name>A0A818Y1M3_9BILA</name>
<dbReference type="Gene3D" id="1.25.40.10">
    <property type="entry name" value="Tetratricopeptide repeat domain"/>
    <property type="match status" value="1"/>
</dbReference>